<feature type="domain" description="Tetratricopeptide repeat protein 21A/21B second ARM" evidence="5">
    <location>
        <begin position="264"/>
        <end position="534"/>
    </location>
</feature>
<dbReference type="PANTHER" id="PTHR14699">
    <property type="entry name" value="STI2 PROTEIN-RELATED"/>
    <property type="match status" value="1"/>
</dbReference>
<feature type="repeat" description="TPR" evidence="4">
    <location>
        <begin position="715"/>
        <end position="748"/>
    </location>
</feature>
<protein>
    <submittedName>
        <fullName evidence="10">TTC21B_0 protein</fullName>
    </submittedName>
    <submittedName>
        <fullName evidence="11">TTC21B_1 protein</fullName>
    </submittedName>
    <submittedName>
        <fullName evidence="13">Tetratricopeptide repeat protein 21B-like</fullName>
    </submittedName>
</protein>
<sequence>MEKLDELDYQTLITWYCHQRYYTQMLRQAKESVASFPLSSPLKILLSLSYLLTNRPQEASQQVSELIGPEETTLPCLILQSFAYRLSINKNRSQIDSRIRDERRKATAGSLTLAATVLYLLKKPEKAREYAEKAFKILPHDVDVLLINSQIDLFLSKSHNYLSGISKDHSRRLGVLLATSRWHEATGSHEDAILILNALIVRYSTLTIPLIEKMSNQLAMKEWDQVLATSSRILSLDSNDLDAIKAKAVVAICKDGDYPSALKILQLFFRNLILVEPKNVELLVKNIQLFSRITNSDREILLELSRITEKFIQQNENSSELMIELGNIYLLMKRIKESEHWYRSAVRIDESSFPALMGLAHCQVLETTPGSSELARQQLNFLMEVQSNTLDPKLYFMSAKLSSNDPTNALKYLDMAIELILKNCSNMPYGYYYLLELNPVFSLEIITDHLCNSPSSGAPHVLVQQTTEDKPSLVLLKMICEACGGCSEAFLLLARARMQSGDLEGALDTLKRLLQNDPSIAPAHLLMAQILTRQGNYQAASQSLEVGLSYNFKVRDDPIYHLTSGIVERENGDVNNSITSLRTAMSLMDARVKSEDTSTPLISVSLSDRATLYLELISAYTQLIKFDEASALMDEAKRLFSNTIEEGRVTIANAELSLFMDDVERAIVYLNEIKPEEVYYLEAHTRLAEIHLHHRKDRQAFARCFRELVEHCPGSKTYSMLGDAYMAIQEPDRAIEAYEQSLKNSHGDRVLASKMGKALVKTHQYSRAVDYYKEVVSIKECGELKLDMADLFMRLRQFDNAEGVLVQELQDARGATDYEHLENRGRQLLLLAKVRERSGNLQMALLTLREAKENQVRCIQRKSVNSSAINHKQMLAEVCLTMADHATIVRDWEQAITHYKEALQHKPTDIKALLSLAKLYMQVNDLDKCAQSCTALFTADPNNEAASVMMADLAFRKVDFSTAAFHFKQLLMRRPTYWTALARLIEVSRRTGKIEDLDEWLGRAEAAATGEGANRDAGFHYCAGLLDWRTGKLNSALRNFNAARRDSEWGQQAIYNMIEICLGPNDDSALSSEAFNEEDAEYQDSRTMALKTAQRLLQELNPKGSPHEMLTHRLLENFFLLTTKIKTNIEKALQDCTILASQDTLRDHVGPALGLATAHILLKQTPRARNHLKRVAKNIWTFEDAEYLERCWLLLADIYVQSGKYDLANELLKKVLQHNATCVRAYELSGHILEREPNYKEASVQYAKAWKFGGKTKLSVGYKLAYCCLKSKKYADAIEASNEVLKQNPDFPRIRKDILDKSIHNIRS</sequence>
<reference evidence="11" key="1">
    <citation type="submission" date="2015-01" db="EMBL/GenBank/DDBJ databases">
        <title>Transcriptome Assembly of Fopius arisanus.</title>
        <authorList>
            <person name="Geib S."/>
        </authorList>
    </citation>
    <scope>NUCLEOTIDE SEQUENCE</scope>
</reference>
<dbReference type="Pfam" id="PF25060">
    <property type="entry name" value="ARM_TT21_2nd"/>
    <property type="match status" value="1"/>
</dbReference>
<feature type="domain" description="Tetratricopeptide repeat protein 21A/21B fourth ARM" evidence="9">
    <location>
        <begin position="751"/>
        <end position="903"/>
    </location>
</feature>
<accession>A0A0C9PW60</accession>
<dbReference type="Proteomes" id="UP000694866">
    <property type="component" value="Unplaced"/>
</dbReference>
<proteinExistence type="inferred from homology"/>
<evidence type="ECO:0000259" key="6">
    <source>
        <dbReference type="Pfam" id="PF25062"/>
    </source>
</evidence>
<reference evidence="13" key="2">
    <citation type="submission" date="2025-04" db="UniProtKB">
        <authorList>
            <consortium name="RefSeq"/>
        </authorList>
    </citation>
    <scope>IDENTIFICATION</scope>
    <source>
        <strain evidence="13">USDA-PBARC FA_bdor</strain>
        <tissue evidence="13">Whole organism</tissue>
    </source>
</reference>
<evidence type="ECO:0000313" key="12">
    <source>
        <dbReference type="Proteomes" id="UP000694866"/>
    </source>
</evidence>
<accession>A0A9R1UB21</accession>
<feature type="repeat" description="TPR" evidence="4">
    <location>
        <begin position="319"/>
        <end position="352"/>
    </location>
</feature>
<keyword evidence="3 4" id="KW-0802">TPR repeat</keyword>
<feature type="domain" description="Tetratricopeptide repeat protein 21A/21B C-terminal ARM" evidence="7">
    <location>
        <begin position="1092"/>
        <end position="1302"/>
    </location>
</feature>
<evidence type="ECO:0000256" key="1">
    <source>
        <dbReference type="ARBA" id="ARBA00010935"/>
    </source>
</evidence>
<evidence type="ECO:0000259" key="8">
    <source>
        <dbReference type="Pfam" id="PF25064"/>
    </source>
</evidence>
<dbReference type="Pfam" id="PF13181">
    <property type="entry name" value="TPR_8"/>
    <property type="match status" value="1"/>
</dbReference>
<comment type="similarity">
    <text evidence="1">Belongs to the TTC21 family.</text>
</comment>
<dbReference type="SMART" id="SM00028">
    <property type="entry name" value="TPR"/>
    <property type="match status" value="12"/>
</dbReference>
<keyword evidence="2" id="KW-0677">Repeat</keyword>
<evidence type="ECO:0000256" key="4">
    <source>
        <dbReference type="PROSITE-ProRule" id="PRU00339"/>
    </source>
</evidence>
<dbReference type="Pfam" id="PF25064">
    <property type="entry name" value="ARM_TT21_5th"/>
    <property type="match status" value="1"/>
</dbReference>
<dbReference type="Pfam" id="PF25058">
    <property type="entry name" value="ARM_TT21"/>
    <property type="match status" value="1"/>
</dbReference>
<dbReference type="PANTHER" id="PTHR14699:SF0">
    <property type="entry name" value="TETRATRICOPEPTIDE REPEAT PROTEIN 21 HOMOLOG"/>
    <property type="match status" value="1"/>
</dbReference>
<evidence type="ECO:0000256" key="3">
    <source>
        <dbReference type="ARBA" id="ARBA00022803"/>
    </source>
</evidence>
<dbReference type="FunFam" id="1.25.40.10:FF:000219">
    <property type="entry name" value="Tetratricopeptide repeat domain 21B"/>
    <property type="match status" value="1"/>
</dbReference>
<dbReference type="GO" id="GO:0030991">
    <property type="term" value="C:intraciliary transport particle A"/>
    <property type="evidence" value="ECO:0007669"/>
    <property type="project" value="TreeGrafter"/>
</dbReference>
<dbReference type="EMBL" id="GBYB01005723">
    <property type="protein sequence ID" value="JAG75490.1"/>
    <property type="molecule type" value="Transcribed_RNA"/>
</dbReference>
<evidence type="ECO:0000313" key="11">
    <source>
        <dbReference type="EMBL" id="JAG75490.1"/>
    </source>
</evidence>
<dbReference type="RefSeq" id="XP_011313823.1">
    <property type="nucleotide sequence ID" value="XM_011315521.1"/>
</dbReference>
<feature type="domain" description="Tetratricopeptide repeat protein 21A/21B fifth ARM repeats" evidence="8">
    <location>
        <begin position="944"/>
        <end position="1062"/>
    </location>
</feature>
<evidence type="ECO:0000259" key="9">
    <source>
        <dbReference type="Pfam" id="PF25068"/>
    </source>
</evidence>
<dbReference type="InterPro" id="IPR056833">
    <property type="entry name" value="ARM_TT21_N"/>
</dbReference>
<gene>
    <name evidence="11" type="primary">TTC21B_1</name>
    <name evidence="13" type="synonym">LOC105273214</name>
    <name evidence="10" type="synonym">TTC21B_0</name>
    <name evidence="11" type="ORF">g.48259</name>
    <name evidence="10" type="ORF">g.48264</name>
</gene>
<feature type="repeat" description="TPR" evidence="4">
    <location>
        <begin position="487"/>
        <end position="520"/>
    </location>
</feature>
<evidence type="ECO:0000256" key="2">
    <source>
        <dbReference type="ARBA" id="ARBA00022737"/>
    </source>
</evidence>
<dbReference type="InterPro" id="IPR056834">
    <property type="entry name" value="ARM_TT21_C"/>
</dbReference>
<dbReference type="InterPro" id="IPR040364">
    <property type="entry name" value="TTC21A/TTC21B"/>
</dbReference>
<name>A0A0C9PW60_9HYME</name>
<dbReference type="GO" id="GO:0005929">
    <property type="term" value="C:cilium"/>
    <property type="evidence" value="ECO:0007669"/>
    <property type="project" value="GOC"/>
</dbReference>
<evidence type="ECO:0000313" key="10">
    <source>
        <dbReference type="EMBL" id="JAG75489.1"/>
    </source>
</evidence>
<dbReference type="EMBL" id="GBYB01005722">
    <property type="protein sequence ID" value="JAG75489.1"/>
    <property type="molecule type" value="Transcribed_RNA"/>
</dbReference>
<dbReference type="InterPro" id="IPR056836">
    <property type="entry name" value="ARM_TT21_4th"/>
</dbReference>
<dbReference type="SUPFAM" id="SSF48452">
    <property type="entry name" value="TPR-like"/>
    <property type="match status" value="5"/>
</dbReference>
<keyword evidence="12" id="KW-1185">Reference proteome</keyword>
<dbReference type="Pfam" id="PF25068">
    <property type="entry name" value="ARM_TT21_4th"/>
    <property type="match status" value="1"/>
</dbReference>
<dbReference type="KEGG" id="fas:105273214"/>
<dbReference type="GeneID" id="105273214"/>
<dbReference type="PROSITE" id="PS50005">
    <property type="entry name" value="TPR"/>
    <property type="match status" value="3"/>
</dbReference>
<evidence type="ECO:0000313" key="13">
    <source>
        <dbReference type="RefSeq" id="XP_011313823.1"/>
    </source>
</evidence>
<dbReference type="InterPro" id="IPR056832">
    <property type="entry name" value="ARM_TT21_2nd"/>
</dbReference>
<dbReference type="InterPro" id="IPR011990">
    <property type="entry name" value="TPR-like_helical_dom_sf"/>
</dbReference>
<evidence type="ECO:0000259" key="5">
    <source>
        <dbReference type="Pfam" id="PF25060"/>
    </source>
</evidence>
<feature type="domain" description="Tetratricopeptide repeat protein 21A/21B N-terminal ARM repeat" evidence="6">
    <location>
        <begin position="13"/>
        <end position="227"/>
    </location>
</feature>
<dbReference type="Pfam" id="PF25062">
    <property type="entry name" value="ARM_TT21_N"/>
    <property type="match status" value="1"/>
</dbReference>
<dbReference type="GO" id="GO:0061512">
    <property type="term" value="P:protein localization to cilium"/>
    <property type="evidence" value="ECO:0007669"/>
    <property type="project" value="TreeGrafter"/>
</dbReference>
<dbReference type="OrthoDB" id="10259630at2759"/>
<dbReference type="Pfam" id="PF25063">
    <property type="entry name" value="ARM_TT21_C"/>
    <property type="match status" value="1"/>
</dbReference>
<evidence type="ECO:0000259" key="7">
    <source>
        <dbReference type="Pfam" id="PF25063"/>
    </source>
</evidence>
<dbReference type="InterPro" id="IPR019734">
    <property type="entry name" value="TPR_rpt"/>
</dbReference>
<dbReference type="GO" id="GO:0035721">
    <property type="term" value="P:intraciliary retrograde transport"/>
    <property type="evidence" value="ECO:0007669"/>
    <property type="project" value="TreeGrafter"/>
</dbReference>
<dbReference type="FunFam" id="1.25.40.10:FF:000197">
    <property type="entry name" value="Tetratricopeptide repeat domain 21B"/>
    <property type="match status" value="1"/>
</dbReference>
<dbReference type="Gene3D" id="1.25.40.10">
    <property type="entry name" value="Tetratricopeptide repeat domain"/>
    <property type="match status" value="6"/>
</dbReference>
<dbReference type="InterPro" id="IPR056835">
    <property type="entry name" value="ARM_TT21_5th"/>
</dbReference>
<organism evidence="11">
    <name type="scientific">Fopius arisanus</name>
    <dbReference type="NCBI Taxonomy" id="64838"/>
    <lineage>
        <taxon>Eukaryota</taxon>
        <taxon>Metazoa</taxon>
        <taxon>Ecdysozoa</taxon>
        <taxon>Arthropoda</taxon>
        <taxon>Hexapoda</taxon>
        <taxon>Insecta</taxon>
        <taxon>Pterygota</taxon>
        <taxon>Neoptera</taxon>
        <taxon>Endopterygota</taxon>
        <taxon>Hymenoptera</taxon>
        <taxon>Apocrita</taxon>
        <taxon>Ichneumonoidea</taxon>
        <taxon>Braconidae</taxon>
        <taxon>Opiinae</taxon>
        <taxon>Fopius</taxon>
    </lineage>
</organism>